<dbReference type="STRING" id="1121400.SAMN02746065_1205"/>
<evidence type="ECO:0000259" key="13">
    <source>
        <dbReference type="Pfam" id="PF00155"/>
    </source>
</evidence>
<evidence type="ECO:0000313" key="14">
    <source>
        <dbReference type="EMBL" id="SMD00186.1"/>
    </source>
</evidence>
<dbReference type="PROSITE" id="PS00599">
    <property type="entry name" value="AA_TRANSFER_CLASS_2"/>
    <property type="match status" value="1"/>
</dbReference>
<proteinExistence type="inferred from homology"/>
<dbReference type="Gene3D" id="3.90.1150.10">
    <property type="entry name" value="Aspartate Aminotransferase, domain 1"/>
    <property type="match status" value="1"/>
</dbReference>
<dbReference type="GO" id="GO:0009102">
    <property type="term" value="P:biotin biosynthetic process"/>
    <property type="evidence" value="ECO:0007669"/>
    <property type="project" value="UniProtKB-KW"/>
</dbReference>
<evidence type="ECO:0000256" key="2">
    <source>
        <dbReference type="ARBA" id="ARBA00004746"/>
    </source>
</evidence>
<dbReference type="InterPro" id="IPR001917">
    <property type="entry name" value="Aminotrans_II_pyridoxalP_BS"/>
</dbReference>
<evidence type="ECO:0000256" key="5">
    <source>
        <dbReference type="ARBA" id="ARBA00013187"/>
    </source>
</evidence>
<protein>
    <recommendedName>
        <fullName evidence="5">8-amino-7-oxononanoate synthase</fullName>
        <ecNumber evidence="5">2.3.1.47</ecNumber>
    </recommendedName>
    <alternativeName>
        <fullName evidence="9">7-keto-8-amino-pelargonic acid synthase</fullName>
    </alternativeName>
    <alternativeName>
        <fullName evidence="10">8-amino-7-ketopelargonate synthase</fullName>
    </alternativeName>
</protein>
<evidence type="ECO:0000256" key="11">
    <source>
        <dbReference type="ARBA" id="ARBA00047715"/>
    </source>
</evidence>
<evidence type="ECO:0000256" key="3">
    <source>
        <dbReference type="ARBA" id="ARBA00010008"/>
    </source>
</evidence>
<dbReference type="PANTHER" id="PTHR13693">
    <property type="entry name" value="CLASS II AMINOTRANSFERASE/8-AMINO-7-OXONONANOATE SYNTHASE"/>
    <property type="match status" value="1"/>
</dbReference>
<dbReference type="EC" id="2.3.1.47" evidence="5"/>
<evidence type="ECO:0000256" key="6">
    <source>
        <dbReference type="ARBA" id="ARBA00022679"/>
    </source>
</evidence>
<organism evidence="14 15">
    <name type="scientific">Desulfocicer vacuolatum DSM 3385</name>
    <dbReference type="NCBI Taxonomy" id="1121400"/>
    <lineage>
        <taxon>Bacteria</taxon>
        <taxon>Pseudomonadati</taxon>
        <taxon>Thermodesulfobacteriota</taxon>
        <taxon>Desulfobacteria</taxon>
        <taxon>Desulfobacterales</taxon>
        <taxon>Desulfobacteraceae</taxon>
        <taxon>Desulfocicer</taxon>
    </lineage>
</organism>
<dbReference type="OrthoDB" id="9807157at2"/>
<dbReference type="Pfam" id="PF00155">
    <property type="entry name" value="Aminotran_1_2"/>
    <property type="match status" value="1"/>
</dbReference>
<dbReference type="GO" id="GO:0030170">
    <property type="term" value="F:pyridoxal phosphate binding"/>
    <property type="evidence" value="ECO:0007669"/>
    <property type="project" value="InterPro"/>
</dbReference>
<dbReference type="InterPro" id="IPR015422">
    <property type="entry name" value="PyrdxlP-dep_Trfase_small"/>
</dbReference>
<keyword evidence="7" id="KW-0093">Biotin biosynthesis</keyword>
<feature type="domain" description="Aminotransferase class I/classII large" evidence="13">
    <location>
        <begin position="39"/>
        <end position="373"/>
    </location>
</feature>
<dbReference type="EMBL" id="FWXY01000020">
    <property type="protein sequence ID" value="SMD00186.1"/>
    <property type="molecule type" value="Genomic_DNA"/>
</dbReference>
<evidence type="ECO:0000256" key="7">
    <source>
        <dbReference type="ARBA" id="ARBA00022756"/>
    </source>
</evidence>
<gene>
    <name evidence="14" type="ORF">SAMN02746065_1205</name>
</gene>
<evidence type="ECO:0000256" key="12">
    <source>
        <dbReference type="RuleBase" id="RU003693"/>
    </source>
</evidence>
<evidence type="ECO:0000313" key="15">
    <source>
        <dbReference type="Proteomes" id="UP000192418"/>
    </source>
</evidence>
<dbReference type="InterPro" id="IPR015421">
    <property type="entry name" value="PyrdxlP-dep_Trfase_major"/>
</dbReference>
<name>A0A1W2DT14_9BACT</name>
<accession>A0A1W2DT14</accession>
<evidence type="ECO:0000256" key="4">
    <source>
        <dbReference type="ARBA" id="ARBA00011738"/>
    </source>
</evidence>
<dbReference type="Proteomes" id="UP000192418">
    <property type="component" value="Unassembled WGS sequence"/>
</dbReference>
<sequence length="377" mass="41163">MFEKRFRDRINLQQLEGLHRNPPVIEKREGRFVTIKGQKVLSFASNDYLGLGASHQLAAQVGKHFKAFGSSASSSRLVAGNYQTICRAEKTFADYFGYEDALFFSSGYQANLAILSTLFEKGDILIFDKHVHASCVKGITLSGAGLKGYRHNNLKHLEKRLEALNCKNRGVVTESLFSMDGDLLPIKPFGDLKKKHGFYGVVDEAHAFGVLGDKGRGIAKGVTDIALGTFGKALGLFGAFVLLPRGVKEYLMNFASPLIYTTSLPQAHALAAVAALELVEQADNARKIVKDVSESMGETLIREGFQVFGNAHIISVLMGDEKKAAQVSRDLLSLGILAFSARFPTVPLGKAILRLGMTALHREEDIKTFVNALKTVV</sequence>
<dbReference type="InterPro" id="IPR015424">
    <property type="entry name" value="PyrdxlP-dep_Trfase"/>
</dbReference>
<comment type="subunit">
    <text evidence="4">Homodimer.</text>
</comment>
<dbReference type="RefSeq" id="WP_084070818.1">
    <property type="nucleotide sequence ID" value="NZ_FWXY01000020.1"/>
</dbReference>
<dbReference type="Gene3D" id="3.40.640.10">
    <property type="entry name" value="Type I PLP-dependent aspartate aminotransferase-like (Major domain)"/>
    <property type="match status" value="1"/>
</dbReference>
<dbReference type="GO" id="GO:0008710">
    <property type="term" value="F:8-amino-7-oxononanoate synthase activity"/>
    <property type="evidence" value="ECO:0007669"/>
    <property type="project" value="UniProtKB-EC"/>
</dbReference>
<dbReference type="AlphaFoldDB" id="A0A1W2DT14"/>
<evidence type="ECO:0000256" key="8">
    <source>
        <dbReference type="ARBA" id="ARBA00022898"/>
    </source>
</evidence>
<keyword evidence="8 12" id="KW-0663">Pyridoxal phosphate</keyword>
<comment type="pathway">
    <text evidence="2">Cofactor biosynthesis; biotin biosynthesis.</text>
</comment>
<comment type="catalytic activity">
    <reaction evidence="11">
        <text>6-carboxyhexanoyl-[ACP] + L-alanine + H(+) = (8S)-8-amino-7-oxononanoate + holo-[ACP] + CO2</text>
        <dbReference type="Rhea" id="RHEA:42288"/>
        <dbReference type="Rhea" id="RHEA-COMP:9685"/>
        <dbReference type="Rhea" id="RHEA-COMP:9955"/>
        <dbReference type="ChEBI" id="CHEBI:15378"/>
        <dbReference type="ChEBI" id="CHEBI:16526"/>
        <dbReference type="ChEBI" id="CHEBI:57972"/>
        <dbReference type="ChEBI" id="CHEBI:64479"/>
        <dbReference type="ChEBI" id="CHEBI:78846"/>
        <dbReference type="ChEBI" id="CHEBI:149468"/>
        <dbReference type="EC" id="2.3.1.47"/>
    </reaction>
</comment>
<dbReference type="PANTHER" id="PTHR13693:SF100">
    <property type="entry name" value="8-AMINO-7-OXONONANOATE SYNTHASE"/>
    <property type="match status" value="1"/>
</dbReference>
<evidence type="ECO:0000256" key="1">
    <source>
        <dbReference type="ARBA" id="ARBA00001933"/>
    </source>
</evidence>
<keyword evidence="15" id="KW-1185">Reference proteome</keyword>
<keyword evidence="6" id="KW-0808">Transferase</keyword>
<reference evidence="14 15" key="1">
    <citation type="submission" date="2017-04" db="EMBL/GenBank/DDBJ databases">
        <authorList>
            <person name="Afonso C.L."/>
            <person name="Miller P.J."/>
            <person name="Scott M.A."/>
            <person name="Spackman E."/>
            <person name="Goraichik I."/>
            <person name="Dimitrov K.M."/>
            <person name="Suarez D.L."/>
            <person name="Swayne D.E."/>
        </authorList>
    </citation>
    <scope>NUCLEOTIDE SEQUENCE [LARGE SCALE GENOMIC DNA]</scope>
    <source>
        <strain evidence="14 15">DSM 3385</strain>
    </source>
</reference>
<evidence type="ECO:0000256" key="9">
    <source>
        <dbReference type="ARBA" id="ARBA00032610"/>
    </source>
</evidence>
<comment type="similarity">
    <text evidence="3">Belongs to the class-II pyridoxal-phosphate-dependent aminotransferase family. BioF subfamily.</text>
</comment>
<comment type="cofactor">
    <cofactor evidence="1 12">
        <name>pyridoxal 5'-phosphate</name>
        <dbReference type="ChEBI" id="CHEBI:597326"/>
    </cofactor>
</comment>
<evidence type="ECO:0000256" key="10">
    <source>
        <dbReference type="ARBA" id="ARBA00033381"/>
    </source>
</evidence>
<dbReference type="SUPFAM" id="SSF53383">
    <property type="entry name" value="PLP-dependent transferases"/>
    <property type="match status" value="1"/>
</dbReference>
<dbReference type="InterPro" id="IPR004839">
    <property type="entry name" value="Aminotransferase_I/II_large"/>
</dbReference>
<dbReference type="InterPro" id="IPR050087">
    <property type="entry name" value="AON_synthase_class-II"/>
</dbReference>